<name>A0A7G2CLG7_9TRYP</name>
<proteinExistence type="predicted"/>
<feature type="region of interest" description="Disordered" evidence="1">
    <location>
        <begin position="78"/>
        <end position="100"/>
    </location>
</feature>
<accession>A0A7G2CLG7</accession>
<evidence type="ECO:0000313" key="3">
    <source>
        <dbReference type="Proteomes" id="UP000515908"/>
    </source>
</evidence>
<feature type="compositionally biased region" description="Basic and acidic residues" evidence="1">
    <location>
        <begin position="89"/>
        <end position="100"/>
    </location>
</feature>
<evidence type="ECO:0000256" key="1">
    <source>
        <dbReference type="SAM" id="MobiDB-lite"/>
    </source>
</evidence>
<protein>
    <submittedName>
        <fullName evidence="2">Uncharacterized protein</fullName>
    </submittedName>
</protein>
<dbReference type="EMBL" id="LR877160">
    <property type="protein sequence ID" value="CAD2220269.1"/>
    <property type="molecule type" value="Genomic_DNA"/>
</dbReference>
<dbReference type="VEuPathDB" id="TriTrypDB:ADEAN_000778400"/>
<evidence type="ECO:0000313" key="2">
    <source>
        <dbReference type="EMBL" id="CAD2220269.1"/>
    </source>
</evidence>
<dbReference type="Proteomes" id="UP000515908">
    <property type="component" value="Chromosome 16"/>
</dbReference>
<gene>
    <name evidence="2" type="ORF">ADEAN_000778400</name>
</gene>
<organism evidence="2 3">
    <name type="scientific">Angomonas deanei</name>
    <dbReference type="NCBI Taxonomy" id="59799"/>
    <lineage>
        <taxon>Eukaryota</taxon>
        <taxon>Discoba</taxon>
        <taxon>Euglenozoa</taxon>
        <taxon>Kinetoplastea</taxon>
        <taxon>Metakinetoplastina</taxon>
        <taxon>Trypanosomatida</taxon>
        <taxon>Trypanosomatidae</taxon>
        <taxon>Strigomonadinae</taxon>
        <taxon>Angomonas</taxon>
    </lineage>
</organism>
<sequence>MVNCLHKLRYPVRAPGAEESVEQYKDYLVEEFKKRNLDPEKYGKSDIKRYEIRKELEELQKASGVPMDLDKRQRVGRGLAGISLQKDTPTTKDDDWFLDN</sequence>
<reference evidence="2 3" key="1">
    <citation type="submission" date="2020-08" db="EMBL/GenBank/DDBJ databases">
        <authorList>
            <person name="Newling K."/>
            <person name="Davey J."/>
            <person name="Forrester S."/>
        </authorList>
    </citation>
    <scope>NUCLEOTIDE SEQUENCE [LARGE SCALE GENOMIC DNA]</scope>
    <source>
        <strain evidence="3">Crithidia deanei Carvalho (ATCC PRA-265)</strain>
    </source>
</reference>
<keyword evidence="3" id="KW-1185">Reference proteome</keyword>
<dbReference type="AlphaFoldDB" id="A0A7G2CLG7"/>